<reference evidence="8 9" key="3">
    <citation type="journal article" date="2008" name="J. Virol.">
        <title>Cloning of the koi herpesvirus genome as an infectious bacterial artificial chromosome demonstrates that disruption of the thymidine kinase locus induces partial attenuation in Cyprinus carpio koi.</title>
        <authorList>
            <person name="Costes B."/>
            <person name="Fournier G."/>
            <person name="Michel B."/>
            <person name="Delforge C."/>
            <person name="Raj V.S."/>
            <person name="Dewals B."/>
            <person name="Gillet L."/>
            <person name="Drion P."/>
            <person name="Body A."/>
            <person name="Schynts F."/>
            <person name="Lieffrig F."/>
            <person name="Vanderplasschen A."/>
        </authorList>
    </citation>
    <scope>NUCLEOTIDE SEQUENCE [LARGE SCALE GENOMIC DNA]</scope>
    <source>
        <strain evidence="6">FL</strain>
    </source>
</reference>
<dbReference type="EMBL" id="KP343684">
    <property type="protein sequence ID" value="AJP55751.1"/>
    <property type="molecule type" value="Genomic_DNA"/>
</dbReference>
<dbReference type="EMBL" id="KP004899">
    <property type="protein sequence ID" value="AJK93605.1"/>
    <property type="molecule type" value="Genomic_DNA"/>
</dbReference>
<dbReference type="EMBL" id="KP343683">
    <property type="protein sequence ID" value="AJP55596.1"/>
    <property type="molecule type" value="Genomic_DNA"/>
</dbReference>
<evidence type="ECO:0000313" key="10">
    <source>
        <dbReference type="Proteomes" id="UP000156776"/>
    </source>
</evidence>
<feature type="transmembrane region" description="Helical" evidence="1">
    <location>
        <begin position="60"/>
        <end position="85"/>
    </location>
</feature>
<evidence type="ECO:0000313" key="6">
    <source>
        <dbReference type="EMBL" id="AJP55596.1"/>
    </source>
</evidence>
<evidence type="ECO:0000313" key="5">
    <source>
        <dbReference type="EMBL" id="AJK93605.1"/>
    </source>
</evidence>
<dbReference type="EMBL" id="DQ657948">
    <property type="protein sequence ID" value="ABG42935.1"/>
    <property type="molecule type" value="Genomic_DNA"/>
</dbReference>
<reference evidence="3" key="2">
    <citation type="submission" date="2007-03" db="EMBL/GenBank/DDBJ databases">
        <title>Comparative genomics of carp herpesviruses.</title>
        <authorList>
            <person name="Davison A.J."/>
            <person name="Kurobe T."/>
            <person name="Gatherer D."/>
            <person name="Cunningham C."/>
            <person name="Waltzek T.B."/>
            <person name="Korf I."/>
            <person name="Fukuda H."/>
            <person name="Hedrick R.P."/>
        </authorList>
    </citation>
    <scope>NUCLEOTIDE SEQUENCE</scope>
    <source>
        <strain evidence="3">KHV-U</strain>
    </source>
</reference>
<evidence type="ECO:0000313" key="9">
    <source>
        <dbReference type="Proteomes" id="UP000130752"/>
    </source>
</evidence>
<sequence length="195" mass="21207">MDTNYTNYTTVSGGDSGGSAWSEIPWAIMVSTKLHEQAFVDTTKLCVEQARDALDIFQCIAWPIGVVCIFLTLVFGLMVAFGFCVRACHLKRRRALQGRTASTSTTMVDIDDVVVVPKRSTLLTPTPAAQPYNNVQQVLVRKTRAALNSSTYTNPAVVEDEAVPDHIPPPPPLGAVAVLPADVVFHRSQDESFVS</sequence>
<dbReference type="Proteomes" id="UP000128453">
    <property type="component" value="Segment"/>
</dbReference>
<evidence type="ECO:0000256" key="1">
    <source>
        <dbReference type="SAM" id="Phobius"/>
    </source>
</evidence>
<keyword evidence="1" id="KW-1133">Transmembrane helix</keyword>
<protein>
    <submittedName>
        <fullName evidence="5">Isolate HZ419 ORF108 protein</fullName>
    </submittedName>
    <submittedName>
        <fullName evidence="4">ORF108R</fullName>
    </submittedName>
    <submittedName>
        <fullName evidence="3">Protein ORF108</fullName>
    </submittedName>
</protein>
<gene>
    <name evidence="4" type="ORF">CyHV3-GZ_ORF108R</name>
    <name evidence="3" type="ORF">CyHV3_ORF108</name>
</gene>
<keyword evidence="1" id="KW-0472">Membrane</keyword>
<dbReference type="GeneID" id="11266438"/>
<organism evidence="2 7">
    <name type="scientific">Cyprinid herpesvirus 3</name>
    <name type="common">CyHV-3</name>
    <dbReference type="NCBI Taxonomy" id="180230"/>
    <lineage>
        <taxon>Viruses</taxon>
        <taxon>Duplodnaviria</taxon>
        <taxon>Heunggongvirae</taxon>
        <taxon>Peploviricota</taxon>
        <taxon>Herviviricetes</taxon>
        <taxon>Herpesvirales</taxon>
        <taxon>Alloherpesviridae</taxon>
        <taxon>Cyvirus</taxon>
        <taxon>Cyvirus cyprinidallo3</taxon>
    </lineage>
</organism>
<evidence type="ECO:0000313" key="7">
    <source>
        <dbReference type="Proteomes" id="UP000106924"/>
    </source>
</evidence>
<evidence type="ECO:0000313" key="11">
    <source>
        <dbReference type="Proteomes" id="UP000160099"/>
    </source>
</evidence>
<reference evidence="5" key="5">
    <citation type="submission" date="2014-10" db="EMBL/GenBank/DDBJ databases">
        <title>Molecular cloning and characterization of the genes coding for the envelope proteins from Cyprinid herpesvirus 3-HZ419 strain.</title>
        <authorList>
            <person name="Liu Z."/>
            <person name="Ke H."/>
            <person name="Ma Y."/>
            <person name="Hao L."/>
            <person name="Ma J."/>
            <person name="Liang Z."/>
        </authorList>
    </citation>
    <scope>NUCLEOTIDE SEQUENCE</scope>
    <source>
        <strain evidence="5">HZ419</strain>
    </source>
</reference>
<reference evidence="8 9" key="4">
    <citation type="journal article" date="2009" name="J. Virol.">
        <title>The major portal of entry of koi herpesvirus in Cyprinus carpio is the skin.</title>
        <authorList>
            <person name="Costes B."/>
            <person name="Raj V.S."/>
            <person name="Michel B."/>
            <person name="Fournier G."/>
            <person name="Thirion M."/>
            <person name="Gillet L."/>
            <person name="Mast J."/>
            <person name="Lieffrig F."/>
            <person name="Bremont M."/>
            <person name="Vanderplasschen A."/>
        </authorList>
    </citation>
    <scope>NUCLEOTIDE SEQUENCE [LARGE SCALE GENOMIC DNA]</scope>
    <source>
        <strain evidence="6">FL</strain>
    </source>
</reference>
<dbReference type="KEGG" id="vg:11266438"/>
<evidence type="ECO:0000313" key="4">
    <source>
        <dbReference type="EMBL" id="AIC32463.1"/>
    </source>
</evidence>
<dbReference type="Proteomes" id="UP000156776">
    <property type="component" value="Segment"/>
</dbReference>
<dbReference type="RefSeq" id="YP_001096143.1">
    <property type="nucleotide sequence ID" value="NC_009127.1"/>
</dbReference>
<keyword evidence="1" id="KW-0812">Transmembrane</keyword>
<name>A3QMS6_CYHV3</name>
<keyword evidence="10" id="KW-1185">Reference proteome</keyword>
<reference evidence="8 9" key="6">
    <citation type="journal article" date="2015" name="PLoS Pathog.">
        <title>Rational development of an attenuated recombinant cyprinid herpesvirus 3 vaccine using prokaryotic mutagenesis and in vivo bioluminescent imaging.</title>
        <authorList>
            <person name="Boutier M."/>
            <person name="Ronsmans M."/>
            <person name="Ouyang P."/>
            <person name="Fournier G."/>
            <person name="Reschner A."/>
            <person name="Rakus K."/>
            <person name="Wilkie G.S."/>
            <person name="Farnir F."/>
            <person name="Bayrou C."/>
            <person name="Lieffrig F."/>
            <person name="Li H."/>
            <person name="Desmecht D."/>
            <person name="Davison A.J."/>
            <person name="Vanderplasschen A."/>
        </authorList>
    </citation>
    <scope>NUCLEOTIDE SEQUENCE [LARGE SCALE GENOMIC DNA]</scope>
    <source>
        <strain evidence="6">FL</strain>
    </source>
</reference>
<dbReference type="OrthoDB" id="38903at10239"/>
<evidence type="ECO:0000313" key="2">
    <source>
        <dbReference type="EMBL" id="ABC55136.1"/>
    </source>
</evidence>
<evidence type="ECO:0000313" key="8">
    <source>
        <dbReference type="Proteomes" id="UP000128453"/>
    </source>
</evidence>
<evidence type="ECO:0000313" key="3">
    <source>
        <dbReference type="EMBL" id="ABG42935.1"/>
    </source>
</evidence>
<dbReference type="Proteomes" id="UP000160099">
    <property type="component" value="Segment"/>
</dbReference>
<dbReference type="Proteomes" id="UP000130752">
    <property type="component" value="Segment"/>
</dbReference>
<reference evidence="7 10" key="1">
    <citation type="journal article" date="2007" name="J. Virol.">
        <title>Genome sequences of three koi herpesvirus isolates representing the expanding distribution of an emerging disease threatening koi and common carp worldwide.</title>
        <authorList>
            <person name="Aoki T."/>
            <person name="Hirono I."/>
            <person name="Kurokawa K."/>
            <person name="Fukuda H."/>
            <person name="Nahary R."/>
            <person name="Eldar A."/>
            <person name="Davison A.J."/>
            <person name="Waltzek T.B."/>
            <person name="Bercovier H."/>
            <person name="Hedrick R.P."/>
        </authorList>
    </citation>
    <scope>NUCLEOTIDE SEQUENCE [LARGE SCALE GENOMIC DNA]</scope>
    <source>
        <strain evidence="2">KHV-I</strain>
        <strain evidence="3 10">KHV-U</strain>
    </source>
</reference>
<dbReference type="EMBL" id="DQ177346">
    <property type="protein sequence ID" value="ABC55136.1"/>
    <property type="molecule type" value="Genomic_DNA"/>
</dbReference>
<accession>A3QMS6</accession>
<dbReference type="EMBL" id="KJ627438">
    <property type="protein sequence ID" value="AIC32463.1"/>
    <property type="molecule type" value="Genomic_DNA"/>
</dbReference>
<proteinExistence type="predicted"/>
<dbReference type="Proteomes" id="UP000106924">
    <property type="component" value="Segment"/>
</dbReference>
<reference evidence="4 11" key="7">
    <citation type="journal article" date="2015" name="Vet. Microbiol.">
        <title>Whole-genome sequence of a novel Chinese cyprinid herpesvirus 3 isolate reveals the existence of a distinct European genotype in East Asia.</title>
        <authorList>
            <person name="Li W."/>
            <person name="Lee X."/>
            <person name="Weng S."/>
            <person name="He J."/>
            <person name="Dong C."/>
        </authorList>
    </citation>
    <scope>NUCLEOTIDE SEQUENCE [LARGE SCALE GENOMIC DNA]</scope>
    <source>
        <strain evidence="4">KHV-GZ11</strain>
    </source>
</reference>